<feature type="domain" description="PHP" evidence="9">
    <location>
        <begin position="5"/>
        <end position="196"/>
    </location>
</feature>
<dbReference type="AlphaFoldDB" id="A0A926EDC2"/>
<protein>
    <recommendedName>
        <fullName evidence="3 8">Histidinol-phosphatase</fullName>
        <shortName evidence="8">HolPase</shortName>
        <ecNumber evidence="3 8">3.1.3.15</ecNumber>
    </recommendedName>
</protein>
<keyword evidence="6 8" id="KW-0368">Histidine biosynthesis</keyword>
<dbReference type="PANTHER" id="PTHR21039:SF0">
    <property type="entry name" value="HISTIDINOL-PHOSPHATASE"/>
    <property type="match status" value="1"/>
</dbReference>
<dbReference type="Proteomes" id="UP000655830">
    <property type="component" value="Unassembled WGS sequence"/>
</dbReference>
<dbReference type="GO" id="GO:0000105">
    <property type="term" value="P:L-histidine biosynthetic process"/>
    <property type="evidence" value="ECO:0007669"/>
    <property type="project" value="UniProtKB-UniRule"/>
</dbReference>
<dbReference type="RefSeq" id="WP_249331253.1">
    <property type="nucleotide sequence ID" value="NZ_JACRSY010000002.1"/>
</dbReference>
<keyword evidence="11" id="KW-1185">Reference proteome</keyword>
<proteinExistence type="inferred from homology"/>
<dbReference type="GO" id="GO:0004401">
    <property type="term" value="F:histidinol-phosphatase activity"/>
    <property type="evidence" value="ECO:0007669"/>
    <property type="project" value="UniProtKB-UniRule"/>
</dbReference>
<dbReference type="InterPro" id="IPR004013">
    <property type="entry name" value="PHP_dom"/>
</dbReference>
<evidence type="ECO:0000256" key="4">
    <source>
        <dbReference type="ARBA" id="ARBA00022605"/>
    </source>
</evidence>
<evidence type="ECO:0000256" key="3">
    <source>
        <dbReference type="ARBA" id="ARBA00013085"/>
    </source>
</evidence>
<evidence type="ECO:0000256" key="6">
    <source>
        <dbReference type="ARBA" id="ARBA00023102"/>
    </source>
</evidence>
<dbReference type="SUPFAM" id="SSF89550">
    <property type="entry name" value="PHP domain-like"/>
    <property type="match status" value="1"/>
</dbReference>
<comment type="pathway">
    <text evidence="1 8">Amino-acid biosynthesis; L-histidine biosynthesis; L-histidine from 5-phospho-alpha-D-ribose 1-diphosphate: step 8/9.</text>
</comment>
<comment type="similarity">
    <text evidence="2 8">Belongs to the PHP hydrolase family. HisK subfamily.</text>
</comment>
<comment type="catalytic activity">
    <reaction evidence="7 8">
        <text>L-histidinol phosphate + H2O = L-histidinol + phosphate</text>
        <dbReference type="Rhea" id="RHEA:14465"/>
        <dbReference type="ChEBI" id="CHEBI:15377"/>
        <dbReference type="ChEBI" id="CHEBI:43474"/>
        <dbReference type="ChEBI" id="CHEBI:57699"/>
        <dbReference type="ChEBI" id="CHEBI:57980"/>
        <dbReference type="EC" id="3.1.3.15"/>
    </reaction>
</comment>
<evidence type="ECO:0000256" key="7">
    <source>
        <dbReference type="ARBA" id="ARBA00049158"/>
    </source>
</evidence>
<name>A0A926EDC2_9FIRM</name>
<evidence type="ECO:0000256" key="5">
    <source>
        <dbReference type="ARBA" id="ARBA00022801"/>
    </source>
</evidence>
<dbReference type="InterPro" id="IPR016195">
    <property type="entry name" value="Pol/histidinol_Pase-like"/>
</dbReference>
<dbReference type="EMBL" id="JACRSY010000002">
    <property type="protein sequence ID" value="MBC8578194.1"/>
    <property type="molecule type" value="Genomic_DNA"/>
</dbReference>
<evidence type="ECO:0000313" key="11">
    <source>
        <dbReference type="Proteomes" id="UP000655830"/>
    </source>
</evidence>
<accession>A0A926EDC2</accession>
<evidence type="ECO:0000313" key="10">
    <source>
        <dbReference type="EMBL" id="MBC8578194.1"/>
    </source>
</evidence>
<organism evidence="10 11">
    <name type="scientific">Zhenhengia yiwuensis</name>
    <dbReference type="NCBI Taxonomy" id="2763666"/>
    <lineage>
        <taxon>Bacteria</taxon>
        <taxon>Bacillati</taxon>
        <taxon>Bacillota</taxon>
        <taxon>Clostridia</taxon>
        <taxon>Lachnospirales</taxon>
        <taxon>Lachnospiraceae</taxon>
        <taxon>Zhenhengia</taxon>
    </lineage>
</organism>
<dbReference type="GO" id="GO:0005737">
    <property type="term" value="C:cytoplasm"/>
    <property type="evidence" value="ECO:0007669"/>
    <property type="project" value="TreeGrafter"/>
</dbReference>
<keyword evidence="5 8" id="KW-0378">Hydrolase</keyword>
<evidence type="ECO:0000256" key="2">
    <source>
        <dbReference type="ARBA" id="ARBA00009152"/>
    </source>
</evidence>
<reference evidence="10" key="1">
    <citation type="submission" date="2020-08" db="EMBL/GenBank/DDBJ databases">
        <title>Genome public.</title>
        <authorList>
            <person name="Liu C."/>
            <person name="Sun Q."/>
        </authorList>
    </citation>
    <scope>NUCLEOTIDE SEQUENCE</scope>
    <source>
        <strain evidence="10">NSJ-12</strain>
    </source>
</reference>
<dbReference type="PANTHER" id="PTHR21039">
    <property type="entry name" value="HISTIDINOL PHOSPHATASE-RELATED"/>
    <property type="match status" value="1"/>
</dbReference>
<dbReference type="EC" id="3.1.3.15" evidence="3 8"/>
<dbReference type="Pfam" id="PF02811">
    <property type="entry name" value="PHP"/>
    <property type="match status" value="1"/>
</dbReference>
<evidence type="ECO:0000256" key="1">
    <source>
        <dbReference type="ARBA" id="ARBA00004970"/>
    </source>
</evidence>
<sequence length="267" mass="31275">MYKADYHMHTALSIDCNASIESQIESAIKKGFSEIAITDHFEYDFIQDKWALTLDLPSYIDTIRTYQEKYKERICIKRGVEVGFETRYKQEIEALLKDKNFDFIICSTHKCDMQELALGGFFIDKEQKEAYTTYFDHVLDTLRNFDNFDVYGHLDYVNRYGKYTVKVLTPMDYREQIDEILQILISKGKGLEVNTSGIRYGLGHFNPQIPVLRRYLELGGEIITIGSDSHCNEHVGFLWEEAARMLKNIGFKYYATFEKRKPILKLL</sequence>
<dbReference type="InterPro" id="IPR010140">
    <property type="entry name" value="Histidinol_P_phosphatase_HisJ"/>
</dbReference>
<gene>
    <name evidence="10" type="ORF">H8718_01390</name>
</gene>
<evidence type="ECO:0000259" key="9">
    <source>
        <dbReference type="Pfam" id="PF02811"/>
    </source>
</evidence>
<dbReference type="NCBIfam" id="TIGR01856">
    <property type="entry name" value="hisJ_fam"/>
    <property type="match status" value="1"/>
</dbReference>
<dbReference type="Gene3D" id="3.20.20.140">
    <property type="entry name" value="Metal-dependent hydrolases"/>
    <property type="match status" value="1"/>
</dbReference>
<evidence type="ECO:0000256" key="8">
    <source>
        <dbReference type="RuleBase" id="RU366003"/>
    </source>
</evidence>
<comment type="caution">
    <text evidence="10">The sequence shown here is derived from an EMBL/GenBank/DDBJ whole genome shotgun (WGS) entry which is preliminary data.</text>
</comment>
<keyword evidence="4 8" id="KW-0028">Amino-acid biosynthesis</keyword>